<dbReference type="FunFam" id="1.10.287.180:FF:000001">
    <property type="entry name" value="Transcription elongation factor GreA"/>
    <property type="match status" value="1"/>
</dbReference>
<feature type="domain" description="Transcription elongation factor GreA/GreB N-terminal" evidence="6">
    <location>
        <begin position="18"/>
        <end position="87"/>
    </location>
</feature>
<dbReference type="Gene3D" id="3.10.50.30">
    <property type="entry name" value="Transcription elongation factor, GreA/GreB, C-terminal domain"/>
    <property type="match status" value="1"/>
</dbReference>
<dbReference type="OrthoDB" id="5511940at2"/>
<dbReference type="FunFam" id="3.10.50.30:FF:000001">
    <property type="entry name" value="Transcription elongation factor GreA"/>
    <property type="match status" value="1"/>
</dbReference>
<keyword evidence="3 4" id="KW-0804">Transcription</keyword>
<dbReference type="InterPro" id="IPR001437">
    <property type="entry name" value="Tscrpt_elong_fac_GreA/B_C"/>
</dbReference>
<dbReference type="SUPFAM" id="SSF54534">
    <property type="entry name" value="FKBP-like"/>
    <property type="match status" value="1"/>
</dbReference>
<dbReference type="HAMAP" id="MF_00930">
    <property type="entry name" value="GreB"/>
    <property type="match status" value="1"/>
</dbReference>
<dbReference type="PIRSF" id="PIRSF006092">
    <property type="entry name" value="GreA_GreB"/>
    <property type="match status" value="1"/>
</dbReference>
<dbReference type="PANTHER" id="PTHR30437:SF6">
    <property type="entry name" value="TRANSCRIPTION ELONGATION FACTOR GREB"/>
    <property type="match status" value="1"/>
</dbReference>
<keyword evidence="8" id="KW-1185">Reference proteome</keyword>
<evidence type="ECO:0000256" key="4">
    <source>
        <dbReference type="HAMAP-Rule" id="MF_00930"/>
    </source>
</evidence>
<dbReference type="InterPro" id="IPR023459">
    <property type="entry name" value="Tscrpt_elong_fac_GreA/B_fam"/>
</dbReference>
<dbReference type="GO" id="GO:0070063">
    <property type="term" value="F:RNA polymerase binding"/>
    <property type="evidence" value="ECO:0007669"/>
    <property type="project" value="InterPro"/>
</dbReference>
<keyword evidence="1 4" id="KW-0805">Transcription regulation</keyword>
<keyword evidence="2 4" id="KW-0238">DNA-binding</keyword>
<dbReference type="RefSeq" id="WP_116688882.1">
    <property type="nucleotide sequence ID" value="NZ_CAWNYD010000013.1"/>
</dbReference>
<comment type="caution">
    <text evidence="7">The sequence shown here is derived from an EMBL/GenBank/DDBJ whole genome shotgun (WGS) entry which is preliminary data.</text>
</comment>
<evidence type="ECO:0000256" key="1">
    <source>
        <dbReference type="ARBA" id="ARBA00023015"/>
    </source>
</evidence>
<dbReference type="NCBIfam" id="NF002506">
    <property type="entry name" value="PRK01885.1"/>
    <property type="match status" value="1"/>
</dbReference>
<dbReference type="Gene3D" id="1.10.287.180">
    <property type="entry name" value="Transcription elongation factor, GreA/GreB, N-terminal domain"/>
    <property type="match status" value="1"/>
</dbReference>
<dbReference type="PANTHER" id="PTHR30437">
    <property type="entry name" value="TRANSCRIPTION ELONGATION FACTOR GREA"/>
    <property type="match status" value="1"/>
</dbReference>
<dbReference type="HAMAP" id="MF_00105">
    <property type="entry name" value="GreA_GreB"/>
    <property type="match status" value="1"/>
</dbReference>
<organism evidence="7 8">
    <name type="scientific">Pelagibaculum spongiae</name>
    <dbReference type="NCBI Taxonomy" id="2080658"/>
    <lineage>
        <taxon>Bacteria</taxon>
        <taxon>Pseudomonadati</taxon>
        <taxon>Pseudomonadota</taxon>
        <taxon>Gammaproteobacteria</taxon>
        <taxon>Oceanospirillales</taxon>
        <taxon>Pelagibaculum</taxon>
    </lineage>
</organism>
<dbReference type="Pfam" id="PF03449">
    <property type="entry name" value="GreA_GreB_N"/>
    <property type="match status" value="1"/>
</dbReference>
<dbReference type="AlphaFoldDB" id="A0A2V1GQP9"/>
<dbReference type="EMBL" id="QDDL01000013">
    <property type="protein sequence ID" value="PVZ64330.1"/>
    <property type="molecule type" value="Genomic_DNA"/>
</dbReference>
<dbReference type="GO" id="GO:0032784">
    <property type="term" value="P:regulation of DNA-templated transcription elongation"/>
    <property type="evidence" value="ECO:0007669"/>
    <property type="project" value="UniProtKB-UniRule"/>
</dbReference>
<accession>A0A2V1GQP9</accession>
<comment type="function">
    <text evidence="4">Necessary for efficient RNA polymerase transcription elongation past template-encoded arresting sites. The arresting sites in DNA have the property of trapping a certain fraction of elongating RNA polymerases that pass through, resulting in locked ternary complexes. Cleavage of the nascent transcript by cleavage factors such as GreA or GreB allows the resumption of elongation from the new 3'terminus. GreB releases sequences of up to 9 nucleotides in length.</text>
</comment>
<evidence type="ECO:0000256" key="3">
    <source>
        <dbReference type="ARBA" id="ARBA00023163"/>
    </source>
</evidence>
<dbReference type="InterPro" id="IPR036805">
    <property type="entry name" value="Tscrpt_elong_fac_GreA/B_N_sf"/>
</dbReference>
<sequence>MSRKPSVDKPSFATRQAYITHQGAKILKDELDFLWKQKRPEVTQAVSEAAAMGDRSENAEYIYGKRQLRQIDSRIRFLRKRLENITVVDRLPDDQSKIFFGAMIEIENDQTEEILNFRIVGPDEIDPEKKQISIHSPMSKAVLGKSVDDEIVIRVEDNEQHYSIISINYPSLELQPTDPPL</sequence>
<dbReference type="GO" id="GO:0006354">
    <property type="term" value="P:DNA-templated transcription elongation"/>
    <property type="evidence" value="ECO:0007669"/>
    <property type="project" value="TreeGrafter"/>
</dbReference>
<dbReference type="PROSITE" id="PS00829">
    <property type="entry name" value="GREAB_1"/>
    <property type="match status" value="1"/>
</dbReference>
<dbReference type="Pfam" id="PF01272">
    <property type="entry name" value="GreA_GreB"/>
    <property type="match status" value="1"/>
</dbReference>
<dbReference type="InterPro" id="IPR028624">
    <property type="entry name" value="Tscrpt_elong_fac_GreA/B"/>
</dbReference>
<evidence type="ECO:0000313" key="7">
    <source>
        <dbReference type="EMBL" id="PVZ64330.1"/>
    </source>
</evidence>
<dbReference type="InterPro" id="IPR022691">
    <property type="entry name" value="Tscrpt_elong_fac_GreA/B_N"/>
</dbReference>
<comment type="similarity">
    <text evidence="4">Belongs to the GreA/GreB family. GreB subfamily.</text>
</comment>
<gene>
    <name evidence="4" type="primary">greB</name>
    <name evidence="7" type="ORF">DC094_19900</name>
</gene>
<reference evidence="7 8" key="1">
    <citation type="submission" date="2018-04" db="EMBL/GenBank/DDBJ databases">
        <title>Thalassorhabdus spongiae gen. nov., sp. nov., isolated from a marine sponge in South-West Iceland.</title>
        <authorList>
            <person name="Knobloch S."/>
            <person name="Daussin A."/>
            <person name="Johannsson R."/>
            <person name="Marteinsson V.T."/>
        </authorList>
    </citation>
    <scope>NUCLEOTIDE SEQUENCE [LARGE SCALE GENOMIC DNA]</scope>
    <source>
        <strain evidence="7 8">Hp12</strain>
    </source>
</reference>
<proteinExistence type="inferred from homology"/>
<evidence type="ECO:0000313" key="8">
    <source>
        <dbReference type="Proteomes" id="UP000244906"/>
    </source>
</evidence>
<evidence type="ECO:0000256" key="2">
    <source>
        <dbReference type="ARBA" id="ARBA00023125"/>
    </source>
</evidence>
<dbReference type="SUPFAM" id="SSF46557">
    <property type="entry name" value="GreA transcript cleavage protein, N-terminal domain"/>
    <property type="match status" value="1"/>
</dbReference>
<dbReference type="InterPro" id="IPR036953">
    <property type="entry name" value="GreA/GreB_C_sf"/>
</dbReference>
<dbReference type="GO" id="GO:0003746">
    <property type="term" value="F:translation elongation factor activity"/>
    <property type="evidence" value="ECO:0007669"/>
    <property type="project" value="UniProtKB-KW"/>
</dbReference>
<dbReference type="InterPro" id="IPR006358">
    <property type="entry name" value="Tscrpt_elong_fac_GreB"/>
</dbReference>
<protein>
    <recommendedName>
        <fullName evidence="4">Transcription elongation factor GreB</fullName>
    </recommendedName>
    <alternativeName>
        <fullName evidence="4">Transcript cleavage factor GreB</fullName>
    </alternativeName>
</protein>
<feature type="domain" description="Transcription elongation factor GreA/GreB C-terminal" evidence="5">
    <location>
        <begin position="95"/>
        <end position="169"/>
    </location>
</feature>
<evidence type="ECO:0000259" key="6">
    <source>
        <dbReference type="Pfam" id="PF03449"/>
    </source>
</evidence>
<dbReference type="NCBIfam" id="TIGR01461">
    <property type="entry name" value="greB"/>
    <property type="match status" value="1"/>
</dbReference>
<dbReference type="Proteomes" id="UP000244906">
    <property type="component" value="Unassembled WGS sequence"/>
</dbReference>
<evidence type="ECO:0000259" key="5">
    <source>
        <dbReference type="Pfam" id="PF01272"/>
    </source>
</evidence>
<dbReference type="InterPro" id="IPR018151">
    <property type="entry name" value="TF_GreA/GreB_CS"/>
</dbReference>
<dbReference type="GO" id="GO:0003677">
    <property type="term" value="F:DNA binding"/>
    <property type="evidence" value="ECO:0007669"/>
    <property type="project" value="UniProtKB-UniRule"/>
</dbReference>
<keyword evidence="7" id="KW-0251">Elongation factor</keyword>
<name>A0A2V1GQP9_9GAMM</name>
<keyword evidence="7" id="KW-0648">Protein biosynthesis</keyword>